<feature type="domain" description="Large polyvalent protein associated" evidence="2">
    <location>
        <begin position="143"/>
        <end position="228"/>
    </location>
</feature>
<accession>A0AAJ1YIJ6</accession>
<dbReference type="Pfam" id="PF18847">
    <property type="entry name" value="LPD29"/>
    <property type="match status" value="1"/>
</dbReference>
<dbReference type="Proteomes" id="UP001224622">
    <property type="component" value="Unassembled WGS sequence"/>
</dbReference>
<keyword evidence="1" id="KW-0175">Coiled coil</keyword>
<evidence type="ECO:0000259" key="3">
    <source>
        <dbReference type="Pfam" id="PF18850"/>
    </source>
</evidence>
<evidence type="ECO:0000313" key="5">
    <source>
        <dbReference type="Proteomes" id="UP001224622"/>
    </source>
</evidence>
<dbReference type="Pfam" id="PF18850">
    <property type="entry name" value="LPD30"/>
    <property type="match status" value="1"/>
</dbReference>
<dbReference type="RefSeq" id="WP_309048030.1">
    <property type="nucleotide sequence ID" value="NZ_JAVIGA010000023.1"/>
</dbReference>
<evidence type="ECO:0000256" key="1">
    <source>
        <dbReference type="SAM" id="Coils"/>
    </source>
</evidence>
<evidence type="ECO:0000313" key="4">
    <source>
        <dbReference type="EMBL" id="MDQ9128494.1"/>
    </source>
</evidence>
<proteinExistence type="predicted"/>
<dbReference type="EMBL" id="JAVIGA010000023">
    <property type="protein sequence ID" value="MDQ9128494.1"/>
    <property type="molecule type" value="Genomic_DNA"/>
</dbReference>
<name>A0AAJ1YIJ6_SERFO</name>
<gene>
    <name evidence="4" type="ORF">RDT67_18925</name>
</gene>
<comment type="caution">
    <text evidence="4">The sequence shown here is derived from an EMBL/GenBank/DDBJ whole genome shotgun (WGS) entry which is preliminary data.</text>
</comment>
<organism evidence="4 5">
    <name type="scientific">Serratia fonticola</name>
    <dbReference type="NCBI Taxonomy" id="47917"/>
    <lineage>
        <taxon>Bacteria</taxon>
        <taxon>Pseudomonadati</taxon>
        <taxon>Pseudomonadota</taxon>
        <taxon>Gammaproteobacteria</taxon>
        <taxon>Enterobacterales</taxon>
        <taxon>Yersiniaceae</taxon>
        <taxon>Serratia</taxon>
    </lineage>
</organism>
<feature type="coiled-coil region" evidence="1">
    <location>
        <begin position="95"/>
        <end position="122"/>
    </location>
</feature>
<evidence type="ECO:0000259" key="2">
    <source>
        <dbReference type="Pfam" id="PF18847"/>
    </source>
</evidence>
<dbReference type="InterPro" id="IPR040631">
    <property type="entry name" value="LPD30"/>
</dbReference>
<dbReference type="InterPro" id="IPR041311">
    <property type="entry name" value="LPD29"/>
</dbReference>
<dbReference type="AlphaFoldDB" id="A0AAJ1YIJ6"/>
<feature type="domain" description="Large polyvalent protein associated" evidence="3">
    <location>
        <begin position="14"/>
        <end position="130"/>
    </location>
</feature>
<sequence>MGVMKSGIEKKVVVVGQVVSTSLYGLGRGVIYMIQGKQSPETVTHRLGGVMASGGNGTFDIAFECGRMTHQLHECILHGVQWAIHDEVLCQDEVLRILSNARDEEERRNTEKKQAQKAFQDEVERIKTAPEYSGLSQEQKGITQVTTNIRKELKKAYPGVKFSVRKRGVVSVTVRWTDGPKEDEIKKIIGKYKDGHFNSMEDIYEYCESPFNKVYGGVNYLFTKREYSDALTDKAIQEFNAKFGLRFENINIERYKSGELWRVGFRDFWPRHGVEDEIKRMRAELNA</sequence>
<reference evidence="4" key="1">
    <citation type="submission" date="2023-08" db="EMBL/GenBank/DDBJ databases">
        <title>The Comparative Genomic Analysis of Yersiniaceae from Polar Regions.</title>
        <authorList>
            <person name="Goncharov A."/>
            <person name="Aslanov B."/>
            <person name="Kolodzhieva V."/>
            <person name="Azarov D."/>
            <person name="Mochov A."/>
            <person name="Lebedeva E."/>
        </authorList>
    </citation>
    <scope>NUCLEOTIDE SEQUENCE</scope>
    <source>
        <strain evidence="4">Vf</strain>
    </source>
</reference>
<protein>
    <submittedName>
        <fullName evidence="4">LPD29 domain-containing protein</fullName>
    </submittedName>
</protein>